<dbReference type="EMBL" id="CP001655">
    <property type="protein sequence ID" value="ACT08982.1"/>
    <property type="molecule type" value="Genomic_DNA"/>
</dbReference>
<dbReference type="STRING" id="561229.Dd1591_4186"/>
<evidence type="ECO:0000313" key="2">
    <source>
        <dbReference type="Proteomes" id="UP000002735"/>
    </source>
</evidence>
<reference evidence="1 2" key="1">
    <citation type="submission" date="2009-06" db="EMBL/GenBank/DDBJ databases">
        <title>Complete sequence of Dickeya zeae Ech1591.</title>
        <authorList>
            <consortium name="US DOE Joint Genome Institute"/>
            <person name="Lucas S."/>
            <person name="Copeland A."/>
            <person name="Lapidus A."/>
            <person name="Glavina del Rio T."/>
            <person name="Tice H."/>
            <person name="Bruce D."/>
            <person name="Goodwin L."/>
            <person name="Pitluck S."/>
            <person name="Chertkov O."/>
            <person name="Brettin T."/>
            <person name="Detter J.C."/>
            <person name="Han C."/>
            <person name="Larimer F."/>
            <person name="Land M."/>
            <person name="Hauser L."/>
            <person name="Kyrpides N."/>
            <person name="Ovchinnikova G."/>
            <person name="Balakrishnan V."/>
            <person name="Glasner J."/>
            <person name="Perna N.T."/>
        </authorList>
    </citation>
    <scope>NUCLEOTIDE SEQUENCE [LARGE SCALE GENOMIC DNA]</scope>
    <source>
        <strain evidence="1 2">Ech1591</strain>
    </source>
</reference>
<accession>C6CQW5</accession>
<dbReference type="AlphaFoldDB" id="C6CQW5"/>
<dbReference type="HOGENOM" id="CLU_3060982_0_0_6"/>
<organism evidence="1 2">
    <name type="scientific">Dickeya chrysanthemi (strain Ech1591)</name>
    <name type="common">Dickeya zeae (strain Ech1591)</name>
    <dbReference type="NCBI Taxonomy" id="561229"/>
    <lineage>
        <taxon>Bacteria</taxon>
        <taxon>Pseudomonadati</taxon>
        <taxon>Pseudomonadota</taxon>
        <taxon>Gammaproteobacteria</taxon>
        <taxon>Enterobacterales</taxon>
        <taxon>Pectobacteriaceae</taxon>
        <taxon>Dickeya</taxon>
    </lineage>
</organism>
<protein>
    <submittedName>
        <fullName evidence="1">Uncharacterized protein</fullName>
    </submittedName>
</protein>
<sequence>MFTLILQLCCITFHFQGKRVNDSKIFSWFSKGFDDEFVLKTWKKNILLVNRWF</sequence>
<evidence type="ECO:0000313" key="1">
    <source>
        <dbReference type="EMBL" id="ACT08982.1"/>
    </source>
</evidence>
<dbReference type="KEGG" id="dze:Dd1591_4186"/>
<gene>
    <name evidence="1" type="ordered locus">Dd1591_4186</name>
</gene>
<name>C6CQW5_DICC1</name>
<dbReference type="Proteomes" id="UP000002735">
    <property type="component" value="Chromosome"/>
</dbReference>
<proteinExistence type="predicted"/>